<evidence type="ECO:0000313" key="2">
    <source>
        <dbReference type="Proteomes" id="UP000784294"/>
    </source>
</evidence>
<reference evidence="1" key="1">
    <citation type="submission" date="2018-11" db="EMBL/GenBank/DDBJ databases">
        <authorList>
            <consortium name="Pathogen Informatics"/>
        </authorList>
    </citation>
    <scope>NUCLEOTIDE SEQUENCE</scope>
</reference>
<evidence type="ECO:0000313" key="1">
    <source>
        <dbReference type="EMBL" id="VEL42119.1"/>
    </source>
</evidence>
<proteinExistence type="predicted"/>
<dbReference type="Proteomes" id="UP000784294">
    <property type="component" value="Unassembled WGS sequence"/>
</dbReference>
<organism evidence="1 2">
    <name type="scientific">Protopolystoma xenopodis</name>
    <dbReference type="NCBI Taxonomy" id="117903"/>
    <lineage>
        <taxon>Eukaryota</taxon>
        <taxon>Metazoa</taxon>
        <taxon>Spiralia</taxon>
        <taxon>Lophotrochozoa</taxon>
        <taxon>Platyhelminthes</taxon>
        <taxon>Monogenea</taxon>
        <taxon>Polyopisthocotylea</taxon>
        <taxon>Polystomatidea</taxon>
        <taxon>Polystomatidae</taxon>
        <taxon>Protopolystoma</taxon>
    </lineage>
</organism>
<gene>
    <name evidence="1" type="ORF">PXEA_LOCUS35559</name>
</gene>
<keyword evidence="2" id="KW-1185">Reference proteome</keyword>
<accession>A0A448XQ52</accession>
<name>A0A448XQ52_9PLAT</name>
<dbReference type="EMBL" id="CAAALY010272702">
    <property type="protein sequence ID" value="VEL42119.1"/>
    <property type="molecule type" value="Genomic_DNA"/>
</dbReference>
<protein>
    <submittedName>
        <fullName evidence="1">Uncharacterized protein</fullName>
    </submittedName>
</protein>
<dbReference type="AlphaFoldDB" id="A0A448XQ52"/>
<sequence length="73" mass="7888">MPIRVTLSLKGCTSCDVCQPQAYRLLDIFLPQIVSVLDEPTEVDGNAGPFCLPGICANAICLEASRTHTLLRV</sequence>
<comment type="caution">
    <text evidence="1">The sequence shown here is derived from an EMBL/GenBank/DDBJ whole genome shotgun (WGS) entry which is preliminary data.</text>
</comment>